<dbReference type="InterPro" id="IPR036890">
    <property type="entry name" value="HATPase_C_sf"/>
</dbReference>
<evidence type="ECO:0000256" key="12">
    <source>
        <dbReference type="ARBA" id="ARBA00023136"/>
    </source>
</evidence>
<keyword evidence="9" id="KW-0067">ATP-binding</keyword>
<dbReference type="PANTHER" id="PTHR45569">
    <property type="entry name" value="SENSOR PROTEIN KDPD"/>
    <property type="match status" value="1"/>
</dbReference>
<reference evidence="15" key="2">
    <citation type="submission" date="2021-04" db="EMBL/GenBank/DDBJ databases">
        <authorList>
            <person name="Gilroy R."/>
        </authorList>
    </citation>
    <scope>NUCLEOTIDE SEQUENCE</scope>
    <source>
        <strain evidence="15">CHK196-7946</strain>
    </source>
</reference>
<dbReference type="Gene3D" id="1.10.287.130">
    <property type="match status" value="1"/>
</dbReference>
<evidence type="ECO:0000256" key="10">
    <source>
        <dbReference type="ARBA" id="ARBA00022989"/>
    </source>
</evidence>
<feature type="transmembrane region" description="Helical" evidence="13">
    <location>
        <begin position="87"/>
        <end position="110"/>
    </location>
</feature>
<comment type="caution">
    <text evidence="15">The sequence shown here is derived from an EMBL/GenBank/DDBJ whole genome shotgun (WGS) entry which is preliminary data.</text>
</comment>
<dbReference type="PROSITE" id="PS50109">
    <property type="entry name" value="HIS_KIN"/>
    <property type="match status" value="1"/>
</dbReference>
<dbReference type="Pfam" id="PF00512">
    <property type="entry name" value="HisKA"/>
    <property type="match status" value="1"/>
</dbReference>
<proteinExistence type="predicted"/>
<evidence type="ECO:0000313" key="15">
    <source>
        <dbReference type="EMBL" id="HJC74214.1"/>
    </source>
</evidence>
<comment type="catalytic activity">
    <reaction evidence="1">
        <text>ATP + protein L-histidine = ADP + protein N-phospho-L-histidine.</text>
        <dbReference type="EC" id="2.7.13.3"/>
    </reaction>
</comment>
<dbReference type="Pfam" id="PF02518">
    <property type="entry name" value="HATPase_c"/>
    <property type="match status" value="1"/>
</dbReference>
<dbReference type="CDD" id="cd00082">
    <property type="entry name" value="HisKA"/>
    <property type="match status" value="1"/>
</dbReference>
<protein>
    <recommendedName>
        <fullName evidence="3">histidine kinase</fullName>
        <ecNumber evidence="3">2.7.13.3</ecNumber>
    </recommendedName>
</protein>
<dbReference type="Proteomes" id="UP000823902">
    <property type="component" value="Unassembled WGS sequence"/>
</dbReference>
<dbReference type="GO" id="GO:0005886">
    <property type="term" value="C:plasma membrane"/>
    <property type="evidence" value="ECO:0007669"/>
    <property type="project" value="TreeGrafter"/>
</dbReference>
<keyword evidence="7" id="KW-0547">Nucleotide-binding</keyword>
<dbReference type="AlphaFoldDB" id="A0A9D2TL98"/>
<dbReference type="InterPro" id="IPR004358">
    <property type="entry name" value="Sig_transdc_His_kin-like_C"/>
</dbReference>
<accession>A0A9D2TL98</accession>
<feature type="transmembrane region" description="Helical" evidence="13">
    <location>
        <begin position="36"/>
        <end position="53"/>
    </location>
</feature>
<evidence type="ECO:0000256" key="6">
    <source>
        <dbReference type="ARBA" id="ARBA00022692"/>
    </source>
</evidence>
<keyword evidence="5" id="KW-0808">Transferase</keyword>
<evidence type="ECO:0000256" key="4">
    <source>
        <dbReference type="ARBA" id="ARBA00022553"/>
    </source>
</evidence>
<evidence type="ECO:0000256" key="3">
    <source>
        <dbReference type="ARBA" id="ARBA00012438"/>
    </source>
</evidence>
<dbReference type="InterPro" id="IPR003594">
    <property type="entry name" value="HATPase_dom"/>
</dbReference>
<feature type="domain" description="Histidine kinase" evidence="14">
    <location>
        <begin position="139"/>
        <end position="355"/>
    </location>
</feature>
<evidence type="ECO:0000256" key="5">
    <source>
        <dbReference type="ARBA" id="ARBA00022679"/>
    </source>
</evidence>
<dbReference type="Gene3D" id="3.30.565.10">
    <property type="entry name" value="Histidine kinase-like ATPase, C-terminal domain"/>
    <property type="match status" value="1"/>
</dbReference>
<dbReference type="InterPro" id="IPR025201">
    <property type="entry name" value="KdpD_TM"/>
</dbReference>
<reference evidence="15" key="1">
    <citation type="journal article" date="2021" name="PeerJ">
        <title>Extensive microbial diversity within the chicken gut microbiome revealed by metagenomics and culture.</title>
        <authorList>
            <person name="Gilroy R."/>
            <person name="Ravi A."/>
            <person name="Getino M."/>
            <person name="Pursley I."/>
            <person name="Horton D.L."/>
            <person name="Alikhan N.F."/>
            <person name="Baker D."/>
            <person name="Gharbi K."/>
            <person name="Hall N."/>
            <person name="Watson M."/>
            <person name="Adriaenssens E.M."/>
            <person name="Foster-Nyarko E."/>
            <person name="Jarju S."/>
            <person name="Secka A."/>
            <person name="Antonio M."/>
            <person name="Oren A."/>
            <person name="Chaudhuri R.R."/>
            <person name="La Ragione R."/>
            <person name="Hildebrand F."/>
            <person name="Pallen M.J."/>
        </authorList>
    </citation>
    <scope>NUCLEOTIDE SEQUENCE</scope>
    <source>
        <strain evidence="15">CHK196-7946</strain>
    </source>
</reference>
<organism evidence="15 16">
    <name type="scientific">Candidatus Mediterraneibacter faecavium</name>
    <dbReference type="NCBI Taxonomy" id="2838668"/>
    <lineage>
        <taxon>Bacteria</taxon>
        <taxon>Bacillati</taxon>
        <taxon>Bacillota</taxon>
        <taxon>Clostridia</taxon>
        <taxon>Lachnospirales</taxon>
        <taxon>Lachnospiraceae</taxon>
        <taxon>Mediterraneibacter</taxon>
    </lineage>
</organism>
<evidence type="ECO:0000256" key="11">
    <source>
        <dbReference type="ARBA" id="ARBA00023012"/>
    </source>
</evidence>
<dbReference type="SMART" id="SM00388">
    <property type="entry name" value="HisKA"/>
    <property type="match status" value="1"/>
</dbReference>
<evidence type="ECO:0000259" key="14">
    <source>
        <dbReference type="PROSITE" id="PS50109"/>
    </source>
</evidence>
<dbReference type="Pfam" id="PF13493">
    <property type="entry name" value="DUF4118"/>
    <property type="match status" value="1"/>
</dbReference>
<dbReference type="SMART" id="SM00387">
    <property type="entry name" value="HATPase_c"/>
    <property type="match status" value="1"/>
</dbReference>
<dbReference type="GO" id="GO:0005524">
    <property type="term" value="F:ATP binding"/>
    <property type="evidence" value="ECO:0007669"/>
    <property type="project" value="UniProtKB-KW"/>
</dbReference>
<evidence type="ECO:0000256" key="7">
    <source>
        <dbReference type="ARBA" id="ARBA00022741"/>
    </source>
</evidence>
<dbReference type="InterPro" id="IPR005467">
    <property type="entry name" value="His_kinase_dom"/>
</dbReference>
<evidence type="ECO:0000313" key="16">
    <source>
        <dbReference type="Proteomes" id="UP000823902"/>
    </source>
</evidence>
<evidence type="ECO:0000256" key="1">
    <source>
        <dbReference type="ARBA" id="ARBA00000085"/>
    </source>
</evidence>
<evidence type="ECO:0000256" key="9">
    <source>
        <dbReference type="ARBA" id="ARBA00022840"/>
    </source>
</evidence>
<keyword evidence="4" id="KW-0597">Phosphoprotein</keyword>
<name>A0A9D2TL98_9FIRM</name>
<dbReference type="Gene3D" id="1.20.120.620">
    <property type="entry name" value="Backbone structure of the membrane domain of e. Coli histidine kinase receptor kdpd"/>
    <property type="match status" value="1"/>
</dbReference>
<sequence length="361" mass="40504">MTMNKKRISETAFTILMMAAATALSFGFFYLGNKNVANIAIVYTLALILTALYTSGYLFGIIASLFCVIAVNYFFSYPYFRINFSLSGYPVTFIGMLAISLITSTTTTALKQQRQAIAEREKELAEADKEKLRANLLRAVSHDLRTPLTGIIGSSSSYLENYRDLSEEDRTELVANIKEDSQWLLNMVENLLTVTRIKDNDTDKVKKTPEVVEEVVSEAILRLRKRLPDIKIRVNMPNDFLMLSMDPTLIEQVLINLLENAYVHSGSHEPIDLTITETPDHISFTVRDYGRGISEKQLPYIFEGQQTMSESTDGHKGIGIGLSICKTIIRAHDGEITAANHPDGAEFTFILPKEKEDHDNA</sequence>
<gene>
    <name evidence="15" type="ORF">H9697_04605</name>
</gene>
<dbReference type="GO" id="GO:0000155">
    <property type="term" value="F:phosphorelay sensor kinase activity"/>
    <property type="evidence" value="ECO:0007669"/>
    <property type="project" value="InterPro"/>
</dbReference>
<keyword evidence="12 13" id="KW-0472">Membrane</keyword>
<dbReference type="PANTHER" id="PTHR45569:SF1">
    <property type="entry name" value="SENSOR PROTEIN KDPD"/>
    <property type="match status" value="1"/>
</dbReference>
<dbReference type="SUPFAM" id="SSF55874">
    <property type="entry name" value="ATPase domain of HSP90 chaperone/DNA topoisomerase II/histidine kinase"/>
    <property type="match status" value="1"/>
</dbReference>
<comment type="subcellular location">
    <subcellularLocation>
        <location evidence="2">Membrane</location>
        <topology evidence="2">Multi-pass membrane protein</topology>
    </subcellularLocation>
</comment>
<dbReference type="InterPro" id="IPR038318">
    <property type="entry name" value="KdpD_sf"/>
</dbReference>
<evidence type="ECO:0000256" key="8">
    <source>
        <dbReference type="ARBA" id="ARBA00022777"/>
    </source>
</evidence>
<evidence type="ECO:0000256" key="2">
    <source>
        <dbReference type="ARBA" id="ARBA00004141"/>
    </source>
</evidence>
<dbReference type="PRINTS" id="PR00344">
    <property type="entry name" value="BCTRLSENSOR"/>
</dbReference>
<keyword evidence="10 13" id="KW-1133">Transmembrane helix</keyword>
<keyword evidence="11" id="KW-0902">Two-component regulatory system</keyword>
<feature type="transmembrane region" description="Helical" evidence="13">
    <location>
        <begin position="12"/>
        <end position="30"/>
    </location>
</feature>
<dbReference type="SUPFAM" id="SSF47384">
    <property type="entry name" value="Homodimeric domain of signal transducing histidine kinase"/>
    <property type="match status" value="1"/>
</dbReference>
<dbReference type="EC" id="2.7.13.3" evidence="3"/>
<keyword evidence="8" id="KW-0418">Kinase</keyword>
<evidence type="ECO:0000256" key="13">
    <source>
        <dbReference type="SAM" id="Phobius"/>
    </source>
</evidence>
<dbReference type="EMBL" id="DWVY01000020">
    <property type="protein sequence ID" value="HJC74214.1"/>
    <property type="molecule type" value="Genomic_DNA"/>
</dbReference>
<dbReference type="InterPro" id="IPR052023">
    <property type="entry name" value="Histidine_kinase_KdpD"/>
</dbReference>
<dbReference type="InterPro" id="IPR036097">
    <property type="entry name" value="HisK_dim/P_sf"/>
</dbReference>
<dbReference type="InterPro" id="IPR003661">
    <property type="entry name" value="HisK_dim/P_dom"/>
</dbReference>
<keyword evidence="6 13" id="KW-0812">Transmembrane</keyword>